<dbReference type="STRING" id="1470434.AZF00_06805"/>
<dbReference type="CDD" id="cd07821">
    <property type="entry name" value="PYR_PYL_RCAR_like"/>
    <property type="match status" value="1"/>
</dbReference>
<dbReference type="AlphaFoldDB" id="A0A127M474"/>
<sequence length="172" mass="19414">MKHEATARVVIDLPREEAWALLKDLSLAHNYVPAVTRTEITSENASGLGASRRVYQRSGKGMDETVTEWNEGHGFVIRLHKGDKGAPPPFRQAIFRYRIEDAGHSRTALTASLAFDMRWGPLGRILYERLLRKVFRGVIYDIALSMKQFYESGEAVSSGQLKQLRIGARQEV</sequence>
<dbReference type="SUPFAM" id="SSF55961">
    <property type="entry name" value="Bet v1-like"/>
    <property type="match status" value="1"/>
</dbReference>
<accession>A0A127M474</accession>
<protein>
    <recommendedName>
        <fullName evidence="3">Polyketide cyclase</fullName>
    </recommendedName>
</protein>
<dbReference type="RefSeq" id="WP_008247238.1">
    <property type="nucleotide sequence ID" value="NZ_CP014544.1"/>
</dbReference>
<evidence type="ECO:0008006" key="3">
    <source>
        <dbReference type="Google" id="ProtNLM"/>
    </source>
</evidence>
<evidence type="ECO:0000313" key="1">
    <source>
        <dbReference type="EMBL" id="AMO68032.1"/>
    </source>
</evidence>
<proteinExistence type="predicted"/>
<name>A0A127M474_9GAMM</name>
<dbReference type="Gene3D" id="3.30.530.20">
    <property type="match status" value="1"/>
</dbReference>
<dbReference type="EMBL" id="CP014544">
    <property type="protein sequence ID" value="AMO68032.1"/>
    <property type="molecule type" value="Genomic_DNA"/>
</dbReference>
<dbReference type="Pfam" id="PF10604">
    <property type="entry name" value="Polyketide_cyc2"/>
    <property type="match status" value="1"/>
</dbReference>
<dbReference type="Proteomes" id="UP000074119">
    <property type="component" value="Chromosome"/>
</dbReference>
<gene>
    <name evidence="1" type="ORF">AZF00_06805</name>
</gene>
<dbReference type="InterPro" id="IPR019587">
    <property type="entry name" value="Polyketide_cyclase/dehydratase"/>
</dbReference>
<dbReference type="KEGG" id="zal:AZF00_06805"/>
<evidence type="ECO:0000313" key="2">
    <source>
        <dbReference type="Proteomes" id="UP000074119"/>
    </source>
</evidence>
<dbReference type="InterPro" id="IPR023393">
    <property type="entry name" value="START-like_dom_sf"/>
</dbReference>
<organism evidence="1 2">
    <name type="scientific">Zhongshania aliphaticivorans</name>
    <dbReference type="NCBI Taxonomy" id="1470434"/>
    <lineage>
        <taxon>Bacteria</taxon>
        <taxon>Pseudomonadati</taxon>
        <taxon>Pseudomonadota</taxon>
        <taxon>Gammaproteobacteria</taxon>
        <taxon>Cellvibrionales</taxon>
        <taxon>Spongiibacteraceae</taxon>
        <taxon>Zhongshania</taxon>
    </lineage>
</organism>
<reference evidence="1 2" key="1">
    <citation type="submission" date="2015-12" db="EMBL/GenBank/DDBJ databases">
        <authorList>
            <person name="Shamseldin A."/>
            <person name="Moawad H."/>
            <person name="Abd El-Rahim W.M."/>
            <person name="Sadowsky M.J."/>
        </authorList>
    </citation>
    <scope>NUCLEOTIDE SEQUENCE [LARGE SCALE GENOMIC DNA]</scope>
    <source>
        <strain evidence="1 2">SM2</strain>
    </source>
</reference>